<protein>
    <submittedName>
        <fullName evidence="1">Uncharacterized protein</fullName>
    </submittedName>
</protein>
<name>A0A7S1Y903_9STRA</name>
<dbReference type="AlphaFoldDB" id="A0A7S1Y903"/>
<gene>
    <name evidence="1" type="ORF">GOCE00092_LOCUS13678</name>
</gene>
<accession>A0A7S1Y903</accession>
<organism evidence="1">
    <name type="scientific">Grammatophora oceanica</name>
    <dbReference type="NCBI Taxonomy" id="210454"/>
    <lineage>
        <taxon>Eukaryota</taxon>
        <taxon>Sar</taxon>
        <taxon>Stramenopiles</taxon>
        <taxon>Ochrophyta</taxon>
        <taxon>Bacillariophyta</taxon>
        <taxon>Fragilariophyceae</taxon>
        <taxon>Fragilariophycidae</taxon>
        <taxon>Rhabdonematales</taxon>
        <taxon>Grammatophoraceae</taxon>
        <taxon>Grammatophora</taxon>
    </lineage>
</organism>
<dbReference type="EMBL" id="HBGK01026458">
    <property type="protein sequence ID" value="CAD9284766.1"/>
    <property type="molecule type" value="Transcribed_RNA"/>
</dbReference>
<evidence type="ECO:0000313" key="1">
    <source>
        <dbReference type="EMBL" id="CAD9284766.1"/>
    </source>
</evidence>
<proteinExistence type="predicted"/>
<reference evidence="1" key="1">
    <citation type="submission" date="2021-01" db="EMBL/GenBank/DDBJ databases">
        <authorList>
            <person name="Corre E."/>
            <person name="Pelletier E."/>
            <person name="Niang G."/>
            <person name="Scheremetjew M."/>
            <person name="Finn R."/>
            <person name="Kale V."/>
            <person name="Holt S."/>
            <person name="Cochrane G."/>
            <person name="Meng A."/>
            <person name="Brown T."/>
            <person name="Cohen L."/>
        </authorList>
    </citation>
    <scope>NUCLEOTIDE SEQUENCE</scope>
    <source>
        <strain evidence="1">CCMP 410</strain>
    </source>
</reference>
<sequence length="130" mass="15203">MSSTHTSLKTTVQPFIKNNTKRVKKDPYLQKTYKHIVQAEYVQNIARFRFSSGHPITVAALTQGIIAVFGRKTEEETEEHRAFRETYLEKADSMKRIRTFILRSVTKVGMTLRKQTVSQSVPRDWMQLRK</sequence>